<dbReference type="InterPro" id="IPR050858">
    <property type="entry name" value="Mal-CoA-ACP_Trans/PKS_FabD"/>
</dbReference>
<evidence type="ECO:0000256" key="7">
    <source>
        <dbReference type="PIRSR" id="PIRSR000446-1"/>
    </source>
</evidence>
<evidence type="ECO:0000313" key="10">
    <source>
        <dbReference type="Proteomes" id="UP001302494"/>
    </source>
</evidence>
<dbReference type="GO" id="GO:0004314">
    <property type="term" value="F:[acyl-carrier-protein] S-malonyltransferase activity"/>
    <property type="evidence" value="ECO:0007669"/>
    <property type="project" value="UniProtKB-EC"/>
</dbReference>
<dbReference type="RefSeq" id="WP_312744015.1">
    <property type="nucleotide sequence ID" value="NZ_CP116968.1"/>
</dbReference>
<dbReference type="PANTHER" id="PTHR42681:SF1">
    <property type="entry name" value="MALONYL-COA-ACYL CARRIER PROTEIN TRANSACYLASE, MITOCHONDRIAL"/>
    <property type="match status" value="1"/>
</dbReference>
<evidence type="ECO:0000256" key="6">
    <source>
        <dbReference type="PIRNR" id="PIRNR000446"/>
    </source>
</evidence>
<dbReference type="GO" id="GO:0006633">
    <property type="term" value="P:fatty acid biosynthetic process"/>
    <property type="evidence" value="ECO:0007669"/>
    <property type="project" value="TreeGrafter"/>
</dbReference>
<dbReference type="InterPro" id="IPR001227">
    <property type="entry name" value="Ac_transferase_dom_sf"/>
</dbReference>
<dbReference type="Gene3D" id="3.30.70.250">
    <property type="entry name" value="Malonyl-CoA ACP transacylase, ACP-binding"/>
    <property type="match status" value="1"/>
</dbReference>
<evidence type="ECO:0000313" key="9">
    <source>
        <dbReference type="EMBL" id="WNM61613.1"/>
    </source>
</evidence>
<feature type="domain" description="Malonyl-CoA:ACP transacylase (MAT)" evidence="8">
    <location>
        <begin position="8"/>
        <end position="310"/>
    </location>
</feature>
<comment type="similarity">
    <text evidence="6">Belongs to the fabD family.</text>
</comment>
<evidence type="ECO:0000256" key="5">
    <source>
        <dbReference type="ARBA" id="ARBA00048462"/>
    </source>
</evidence>
<dbReference type="Gene3D" id="3.40.366.10">
    <property type="entry name" value="Malonyl-Coenzyme A Acyl Carrier Protein, domain 2"/>
    <property type="match status" value="1"/>
</dbReference>
<sequence length="311" mass="33085">MKPVFGFLFPGQGSQSVGMGKTLFERSPAVQALYKEAADILGYDIDALCFEGPSEQLNRTEYTQPALLVTSLAAFQLLRDGPLLPAAVAGHSLGEYTALVAAGALNFGEAVSLVQKRARYMAEAVTPGSGLVAAILGLSEKDVRSVCQEAGSMGIVAPANFNSPGQTVIAGEKAAVEHAAELAKTRGAKRVMPLPVSVPVHTPLMQVAADRLKKDIDSLKWSALKVPLVNNVEAKALLSAEEVRESLVRQLPSPVRWQETIQAMALMGITDFVEIGPGKVLTGLVKRIVPEATTWNVMDQESYAHVLSHCA</sequence>
<dbReference type="InterPro" id="IPR016036">
    <property type="entry name" value="Malonyl_transacylase_ACP-bd"/>
</dbReference>
<evidence type="ECO:0000256" key="2">
    <source>
        <dbReference type="ARBA" id="ARBA00018953"/>
    </source>
</evidence>
<dbReference type="SUPFAM" id="SSF55048">
    <property type="entry name" value="Probable ACP-binding domain of malonyl-CoA ACP transacylase"/>
    <property type="match status" value="1"/>
</dbReference>
<dbReference type="PANTHER" id="PTHR42681">
    <property type="entry name" value="MALONYL-COA-ACYL CARRIER PROTEIN TRANSACYLASE, MITOCHONDRIAL"/>
    <property type="match status" value="1"/>
</dbReference>
<dbReference type="AlphaFoldDB" id="A0AA96GHJ3"/>
<dbReference type="Pfam" id="PF00698">
    <property type="entry name" value="Acyl_transf_1"/>
    <property type="match status" value="1"/>
</dbReference>
<proteinExistence type="inferred from homology"/>
<dbReference type="EC" id="2.3.1.39" evidence="1 6"/>
<protein>
    <recommendedName>
        <fullName evidence="2 6">Malonyl CoA-acyl carrier protein transacylase</fullName>
        <ecNumber evidence="1 6">2.3.1.39</ecNumber>
    </recommendedName>
</protein>
<dbReference type="SMART" id="SM00827">
    <property type="entry name" value="PKS_AT"/>
    <property type="match status" value="1"/>
</dbReference>
<dbReference type="SUPFAM" id="SSF52151">
    <property type="entry name" value="FabD/lysophospholipase-like"/>
    <property type="match status" value="1"/>
</dbReference>
<dbReference type="InterPro" id="IPR004410">
    <property type="entry name" value="Malonyl_CoA-ACP_transAc_FabD"/>
</dbReference>
<organism evidence="9 10">
    <name type="scientific">Candidatus Nitrospira neomarina</name>
    <dbReference type="NCBI Taxonomy" id="3020899"/>
    <lineage>
        <taxon>Bacteria</taxon>
        <taxon>Pseudomonadati</taxon>
        <taxon>Nitrospirota</taxon>
        <taxon>Nitrospiria</taxon>
        <taxon>Nitrospirales</taxon>
        <taxon>Nitrospiraceae</taxon>
        <taxon>Nitrospira</taxon>
    </lineage>
</organism>
<name>A0AA96GHJ3_9BACT</name>
<reference evidence="9 10" key="1">
    <citation type="submission" date="2023-01" db="EMBL/GenBank/DDBJ databases">
        <title>Cultivation and genomic characterization of new, ubiquitous marine nitrite-oxidizing bacteria from the Nitrospirales.</title>
        <authorList>
            <person name="Mueller A.J."/>
            <person name="Daebeler A."/>
            <person name="Herbold C.W."/>
            <person name="Kirkegaard R.H."/>
            <person name="Daims H."/>
        </authorList>
    </citation>
    <scope>NUCLEOTIDE SEQUENCE [LARGE SCALE GENOMIC DNA]</scope>
    <source>
        <strain evidence="9 10">DK</strain>
    </source>
</reference>
<dbReference type="GO" id="GO:0005829">
    <property type="term" value="C:cytosol"/>
    <property type="evidence" value="ECO:0007669"/>
    <property type="project" value="TreeGrafter"/>
</dbReference>
<dbReference type="FunFam" id="3.30.70.250:FF:000001">
    <property type="entry name" value="Malonyl CoA-acyl carrier protein transacylase"/>
    <property type="match status" value="1"/>
</dbReference>
<dbReference type="InterPro" id="IPR024925">
    <property type="entry name" value="Malonyl_CoA-ACP_transAc"/>
</dbReference>
<dbReference type="InterPro" id="IPR014043">
    <property type="entry name" value="Acyl_transferase_dom"/>
</dbReference>
<dbReference type="InterPro" id="IPR016035">
    <property type="entry name" value="Acyl_Trfase/lysoPLipase"/>
</dbReference>
<evidence type="ECO:0000256" key="1">
    <source>
        <dbReference type="ARBA" id="ARBA00013258"/>
    </source>
</evidence>
<feature type="active site" evidence="7">
    <location>
        <position position="201"/>
    </location>
</feature>
<gene>
    <name evidence="9" type="primary">fabD</name>
    <name evidence="9" type="ORF">PQG83_17925</name>
</gene>
<keyword evidence="10" id="KW-1185">Reference proteome</keyword>
<dbReference type="EMBL" id="CP116968">
    <property type="protein sequence ID" value="WNM61613.1"/>
    <property type="molecule type" value="Genomic_DNA"/>
</dbReference>
<keyword evidence="4 6" id="KW-0012">Acyltransferase</keyword>
<dbReference type="PIRSF" id="PIRSF000446">
    <property type="entry name" value="Mct"/>
    <property type="match status" value="1"/>
</dbReference>
<dbReference type="Proteomes" id="UP001302494">
    <property type="component" value="Chromosome"/>
</dbReference>
<comment type="catalytic activity">
    <reaction evidence="5 6">
        <text>holo-[ACP] + malonyl-CoA = malonyl-[ACP] + CoA</text>
        <dbReference type="Rhea" id="RHEA:41792"/>
        <dbReference type="Rhea" id="RHEA-COMP:9623"/>
        <dbReference type="Rhea" id="RHEA-COMP:9685"/>
        <dbReference type="ChEBI" id="CHEBI:57287"/>
        <dbReference type="ChEBI" id="CHEBI:57384"/>
        <dbReference type="ChEBI" id="CHEBI:64479"/>
        <dbReference type="ChEBI" id="CHEBI:78449"/>
        <dbReference type="EC" id="2.3.1.39"/>
    </reaction>
</comment>
<evidence type="ECO:0000259" key="8">
    <source>
        <dbReference type="SMART" id="SM00827"/>
    </source>
</evidence>
<feature type="active site" evidence="7">
    <location>
        <position position="92"/>
    </location>
</feature>
<evidence type="ECO:0000256" key="3">
    <source>
        <dbReference type="ARBA" id="ARBA00022679"/>
    </source>
</evidence>
<keyword evidence="3 6" id="KW-0808">Transferase</keyword>
<dbReference type="KEGG" id="nneo:PQG83_17925"/>
<dbReference type="NCBIfam" id="TIGR00128">
    <property type="entry name" value="fabD"/>
    <property type="match status" value="1"/>
</dbReference>
<accession>A0AA96GHJ3</accession>
<evidence type="ECO:0000256" key="4">
    <source>
        <dbReference type="ARBA" id="ARBA00023315"/>
    </source>
</evidence>